<feature type="compositionally biased region" description="Basic and acidic residues" evidence="1">
    <location>
        <begin position="344"/>
        <end position="354"/>
    </location>
</feature>
<feature type="compositionally biased region" description="Low complexity" evidence="1">
    <location>
        <begin position="707"/>
        <end position="721"/>
    </location>
</feature>
<feature type="compositionally biased region" description="Low complexity" evidence="1">
    <location>
        <begin position="672"/>
        <end position="683"/>
    </location>
</feature>
<feature type="compositionally biased region" description="Acidic residues" evidence="1">
    <location>
        <begin position="722"/>
        <end position="731"/>
    </location>
</feature>
<evidence type="ECO:0000313" key="3">
    <source>
        <dbReference type="Proteomes" id="UP000237144"/>
    </source>
</evidence>
<organism evidence="2 3">
    <name type="scientific">Rhodotorula taiwanensis</name>
    <dbReference type="NCBI Taxonomy" id="741276"/>
    <lineage>
        <taxon>Eukaryota</taxon>
        <taxon>Fungi</taxon>
        <taxon>Dikarya</taxon>
        <taxon>Basidiomycota</taxon>
        <taxon>Pucciniomycotina</taxon>
        <taxon>Microbotryomycetes</taxon>
        <taxon>Sporidiobolales</taxon>
        <taxon>Sporidiobolaceae</taxon>
        <taxon>Rhodotorula</taxon>
    </lineage>
</organism>
<comment type="caution">
    <text evidence="2">The sequence shown here is derived from an EMBL/GenBank/DDBJ whole genome shotgun (WGS) entry which is preliminary data.</text>
</comment>
<dbReference type="EMBL" id="PJQD01000045">
    <property type="protein sequence ID" value="POY72895.1"/>
    <property type="molecule type" value="Genomic_DNA"/>
</dbReference>
<feature type="compositionally biased region" description="Basic and acidic residues" evidence="1">
    <location>
        <begin position="650"/>
        <end position="667"/>
    </location>
</feature>
<feature type="region of interest" description="Disordered" evidence="1">
    <location>
        <begin position="282"/>
        <end position="366"/>
    </location>
</feature>
<feature type="compositionally biased region" description="Low complexity" evidence="1">
    <location>
        <begin position="397"/>
        <end position="408"/>
    </location>
</feature>
<name>A0A2S5B809_9BASI</name>
<feature type="compositionally biased region" description="Low complexity" evidence="1">
    <location>
        <begin position="122"/>
        <end position="153"/>
    </location>
</feature>
<gene>
    <name evidence="2" type="ORF">BMF94_4056</name>
</gene>
<reference evidence="2 3" key="1">
    <citation type="journal article" date="2018" name="Front. Microbiol.">
        <title>Prospects for Fungal Bioremediation of Acidic Radioactive Waste Sites: Characterization and Genome Sequence of Rhodotorula taiwanensis MD1149.</title>
        <authorList>
            <person name="Tkavc R."/>
            <person name="Matrosova V.Y."/>
            <person name="Grichenko O.E."/>
            <person name="Gostincar C."/>
            <person name="Volpe R.P."/>
            <person name="Klimenkova P."/>
            <person name="Gaidamakova E.K."/>
            <person name="Zhou C.E."/>
            <person name="Stewart B.J."/>
            <person name="Lyman M.G."/>
            <person name="Malfatti S.A."/>
            <person name="Rubinfeld B."/>
            <person name="Courtot M."/>
            <person name="Singh J."/>
            <person name="Dalgard C.L."/>
            <person name="Hamilton T."/>
            <person name="Frey K.G."/>
            <person name="Gunde-Cimerman N."/>
            <person name="Dugan L."/>
            <person name="Daly M.J."/>
        </authorList>
    </citation>
    <scope>NUCLEOTIDE SEQUENCE [LARGE SCALE GENOMIC DNA]</scope>
    <source>
        <strain evidence="2 3">MD1149</strain>
    </source>
</reference>
<feature type="region of interest" description="Disordered" evidence="1">
    <location>
        <begin position="599"/>
        <end position="618"/>
    </location>
</feature>
<feature type="region of interest" description="Disordered" evidence="1">
    <location>
        <begin position="647"/>
        <end position="742"/>
    </location>
</feature>
<dbReference type="AlphaFoldDB" id="A0A2S5B809"/>
<feature type="region of interest" description="Disordered" evidence="1">
    <location>
        <begin position="395"/>
        <end position="443"/>
    </location>
</feature>
<evidence type="ECO:0000313" key="2">
    <source>
        <dbReference type="EMBL" id="POY72895.1"/>
    </source>
</evidence>
<accession>A0A2S5B809</accession>
<feature type="compositionally biased region" description="Acidic residues" evidence="1">
    <location>
        <begin position="48"/>
        <end position="57"/>
    </location>
</feature>
<feature type="compositionally biased region" description="Basic residues" evidence="1">
    <location>
        <begin position="85"/>
        <end position="98"/>
    </location>
</feature>
<protein>
    <submittedName>
        <fullName evidence="2">Uncharacterized protein</fullName>
    </submittedName>
</protein>
<feature type="region of interest" description="Disordered" evidence="1">
    <location>
        <begin position="216"/>
        <end position="240"/>
    </location>
</feature>
<dbReference type="OrthoDB" id="2538027at2759"/>
<feature type="compositionally biased region" description="Polar residues" evidence="1">
    <location>
        <begin position="1"/>
        <end position="12"/>
    </location>
</feature>
<dbReference type="Proteomes" id="UP000237144">
    <property type="component" value="Unassembled WGS sequence"/>
</dbReference>
<feature type="compositionally biased region" description="Pro residues" evidence="1">
    <location>
        <begin position="571"/>
        <end position="582"/>
    </location>
</feature>
<sequence length="742" mass="78982">MSDASSSKSSPRTLRHRPLLSPKTHSDETPARRALQSPRSPAISLDESPADYADDEQGSTGEPSRWRGRRGSGTAPGEDAITSPSRKHRLKRLIHKSSKLSLRGLAGRDELSPSASQELFAPPTLLTTPPRDASSPSSSSPSRFALSTRTAPRTPSPSPFFELSPQPLPRSVSYGDDASLSSSTGRGKAARVLGEEVVPSGKAALVLGLEEKPTLLKRPSDASLLSPDSPTSRSDALSITSSVPPKLELLNLPAPMLLVPSGHQRQRSLSGPSVFASLEVPLTTPETSASSEKKFYFGGPGDGTDTASAKPPGRATPSGLVTPPPSPPVPLEAASRTSSLAESVVDRAPNRSPEKIVSVASSTYEPSVFEGDKLHRPTLGRRLTLDSVRFSSILEGTSTPSSTSHRSSQIPGSLTRRESDATSSSKRSSGVVHTRPPPGARSLSASLVQRSKMELPPLPKDAAISGRQTLPDRGVAGMRNRLFTPFQEPMSEPELPSISESGLPSSRARPKRTNTVRSVASARTRTHERSGALAALEGFPCDDGASSNRMASRAPLRPPPTHALPRIPSGLPGPVPSPPAPQAIPSLPRSESFLDFDLSSEDEYGGTSHDVSEPRLSVPSVPNMAAKIAEPPPSFYDRELSARLSSLPFRSDDDHSSWMDRVSREFPQEPQLSRSYSSPLLRSDAQFRPAADPMTIEVATHEHGRKSSTASKAAASMLSMSSDEDDPDDADWTSAFPRPPET</sequence>
<evidence type="ECO:0000256" key="1">
    <source>
        <dbReference type="SAM" id="MobiDB-lite"/>
    </source>
</evidence>
<proteinExistence type="predicted"/>
<feature type="compositionally biased region" description="Low complexity" evidence="1">
    <location>
        <begin position="221"/>
        <end position="232"/>
    </location>
</feature>
<feature type="region of interest" description="Disordered" evidence="1">
    <location>
        <begin position="486"/>
        <end position="585"/>
    </location>
</feature>
<feature type="region of interest" description="Disordered" evidence="1">
    <location>
        <begin position="1"/>
        <end position="195"/>
    </location>
</feature>
<keyword evidence="3" id="KW-1185">Reference proteome</keyword>